<name>A0A1Y2HIC5_9FUNG</name>
<protein>
    <submittedName>
        <fullName evidence="1">Uncharacterized protein</fullName>
    </submittedName>
</protein>
<comment type="caution">
    <text evidence="1">The sequence shown here is derived from an EMBL/GenBank/DDBJ whole genome shotgun (WGS) entry which is preliminary data.</text>
</comment>
<accession>A0A1Y2HIC5</accession>
<organism evidence="1 2">
    <name type="scientific">Catenaria anguillulae PL171</name>
    <dbReference type="NCBI Taxonomy" id="765915"/>
    <lineage>
        <taxon>Eukaryota</taxon>
        <taxon>Fungi</taxon>
        <taxon>Fungi incertae sedis</taxon>
        <taxon>Blastocladiomycota</taxon>
        <taxon>Blastocladiomycetes</taxon>
        <taxon>Blastocladiales</taxon>
        <taxon>Catenariaceae</taxon>
        <taxon>Catenaria</taxon>
    </lineage>
</organism>
<keyword evidence="2" id="KW-1185">Reference proteome</keyword>
<dbReference type="Proteomes" id="UP000193411">
    <property type="component" value="Unassembled WGS sequence"/>
</dbReference>
<dbReference type="EMBL" id="MCFL01000036">
    <property type="protein sequence ID" value="ORZ33443.1"/>
    <property type="molecule type" value="Genomic_DNA"/>
</dbReference>
<dbReference type="AlphaFoldDB" id="A0A1Y2HIC5"/>
<reference evidence="1 2" key="1">
    <citation type="submission" date="2016-07" db="EMBL/GenBank/DDBJ databases">
        <title>Pervasive Adenine N6-methylation of Active Genes in Fungi.</title>
        <authorList>
            <consortium name="DOE Joint Genome Institute"/>
            <person name="Mondo S.J."/>
            <person name="Dannebaum R.O."/>
            <person name="Kuo R.C."/>
            <person name="Labutti K."/>
            <person name="Haridas S."/>
            <person name="Kuo A."/>
            <person name="Salamov A."/>
            <person name="Ahrendt S.R."/>
            <person name="Lipzen A."/>
            <person name="Sullivan W."/>
            <person name="Andreopoulos W.B."/>
            <person name="Clum A."/>
            <person name="Lindquist E."/>
            <person name="Daum C."/>
            <person name="Ramamoorthy G.K."/>
            <person name="Gryganskyi A."/>
            <person name="Culley D."/>
            <person name="Magnuson J.K."/>
            <person name="James T.Y."/>
            <person name="O'Malley M.A."/>
            <person name="Stajich J.E."/>
            <person name="Spatafora J.W."/>
            <person name="Visel A."/>
            <person name="Grigoriev I.V."/>
        </authorList>
    </citation>
    <scope>NUCLEOTIDE SEQUENCE [LARGE SCALE GENOMIC DNA]</scope>
    <source>
        <strain evidence="1 2">PL171</strain>
    </source>
</reference>
<proteinExistence type="predicted"/>
<sequence length="168" mass="18645">MRHRKYTLAVDRGNIAVARARSTMASRIAWQEADPEPLSHAFGGHAKCLARFAMVGHDAISARRYRFLASLRVFSPGSSHSPSTLLLCKGVTRRGTQAPSYGTTYILQCLWQPSWPGFRILATSYARTATIARDSDSLWPWPAKPVYFADRWAAGDSLDGRGVREFTG</sequence>
<gene>
    <name evidence="1" type="ORF">BCR44DRAFT_1203154</name>
</gene>
<evidence type="ECO:0000313" key="2">
    <source>
        <dbReference type="Proteomes" id="UP000193411"/>
    </source>
</evidence>
<evidence type="ECO:0000313" key="1">
    <source>
        <dbReference type="EMBL" id="ORZ33443.1"/>
    </source>
</evidence>